<dbReference type="AlphaFoldDB" id="A0A6J4KCY9"/>
<feature type="non-terminal residue" evidence="2">
    <location>
        <position position="60"/>
    </location>
</feature>
<feature type="compositionally biased region" description="Basic residues" evidence="1">
    <location>
        <begin position="16"/>
        <end position="31"/>
    </location>
</feature>
<feature type="non-terminal residue" evidence="2">
    <location>
        <position position="1"/>
    </location>
</feature>
<proteinExistence type="predicted"/>
<accession>A0A6J4KCY9</accession>
<feature type="compositionally biased region" description="Basic residues" evidence="1">
    <location>
        <begin position="41"/>
        <end position="60"/>
    </location>
</feature>
<gene>
    <name evidence="2" type="ORF">AVDCRST_MAG89-519</name>
</gene>
<feature type="region of interest" description="Disordered" evidence="1">
    <location>
        <begin position="1"/>
        <end position="60"/>
    </location>
</feature>
<organism evidence="2">
    <name type="scientific">uncultured Gemmatimonadota bacterium</name>
    <dbReference type="NCBI Taxonomy" id="203437"/>
    <lineage>
        <taxon>Bacteria</taxon>
        <taxon>Pseudomonadati</taxon>
        <taxon>Gemmatimonadota</taxon>
        <taxon>environmental samples</taxon>
    </lineage>
</organism>
<reference evidence="2" key="1">
    <citation type="submission" date="2020-02" db="EMBL/GenBank/DDBJ databases">
        <authorList>
            <person name="Meier V. D."/>
        </authorList>
    </citation>
    <scope>NUCLEOTIDE SEQUENCE</scope>
    <source>
        <strain evidence="2">AVDCRST_MAG89</strain>
    </source>
</reference>
<name>A0A6J4KCY9_9BACT</name>
<sequence>DRGHDVLRRREDDHHARGRQSGKPCQHRHDARPHVLGRPLAGHHRVPRRARRNAARGHAV</sequence>
<evidence type="ECO:0000256" key="1">
    <source>
        <dbReference type="SAM" id="MobiDB-lite"/>
    </source>
</evidence>
<dbReference type="EMBL" id="CADCTV010000122">
    <property type="protein sequence ID" value="CAA9301762.1"/>
    <property type="molecule type" value="Genomic_DNA"/>
</dbReference>
<protein>
    <submittedName>
        <fullName evidence="2">Uncharacterized protein</fullName>
    </submittedName>
</protein>
<feature type="compositionally biased region" description="Basic and acidic residues" evidence="1">
    <location>
        <begin position="1"/>
        <end position="15"/>
    </location>
</feature>
<evidence type="ECO:0000313" key="2">
    <source>
        <dbReference type="EMBL" id="CAA9301762.1"/>
    </source>
</evidence>